<feature type="transmembrane region" description="Helical" evidence="1">
    <location>
        <begin position="92"/>
        <end position="112"/>
    </location>
</feature>
<feature type="transmembrane region" description="Helical" evidence="1">
    <location>
        <begin position="18"/>
        <end position="37"/>
    </location>
</feature>
<evidence type="ECO:0000313" key="3">
    <source>
        <dbReference type="Proteomes" id="UP000220639"/>
    </source>
</evidence>
<sequence length="231" mass="26894">MIKSNPDEKKKTARTIRIVLVLLSITAIITGLCLLSGDMWRVTPYYDSINAKAGDIVGLIIYSPSKFFFALLYAFIVPLVWLLLIRTIHSRILQSSIFPLLLFILAVIFIFLHPEITPGRDAGYQYSRHNIYHTSISWRKEKPGHYLNHQSKYETYLQAKDPDGYMERNNIKSAWSCETQRYSMFFTLSIYESWFPDGDARVLEAQCRKITDIHMLSEETLLVAKWNMKNE</sequence>
<evidence type="ECO:0000313" key="2">
    <source>
        <dbReference type="EMBL" id="SNU35531.1"/>
    </source>
</evidence>
<feature type="transmembrane region" description="Helical" evidence="1">
    <location>
        <begin position="67"/>
        <end position="85"/>
    </location>
</feature>
<proteinExistence type="predicted"/>
<accession>A0A285B3I6</accession>
<evidence type="ECO:0000256" key="1">
    <source>
        <dbReference type="SAM" id="Phobius"/>
    </source>
</evidence>
<name>A0A285B3I6_9ENTR</name>
<reference evidence="3" key="1">
    <citation type="submission" date="2017-08" db="EMBL/GenBank/DDBJ databases">
        <authorList>
            <person name="Brisse S."/>
        </authorList>
    </citation>
    <scope>NUCLEOTIDE SEQUENCE [LARGE SCALE GENOMIC DNA]</scope>
    <source>
        <strain evidence="3">06D021</strain>
    </source>
</reference>
<gene>
    <name evidence="2" type="ORF">KOSB73_260255</name>
</gene>
<organism evidence="2 3">
    <name type="scientific">Klebsiella grimontii</name>
    <dbReference type="NCBI Taxonomy" id="2058152"/>
    <lineage>
        <taxon>Bacteria</taxon>
        <taxon>Pseudomonadati</taxon>
        <taxon>Pseudomonadota</taxon>
        <taxon>Gammaproteobacteria</taxon>
        <taxon>Enterobacterales</taxon>
        <taxon>Enterobacteriaceae</taxon>
        <taxon>Klebsiella/Raoultella group</taxon>
        <taxon>Klebsiella</taxon>
    </lineage>
</organism>
<dbReference type="AlphaFoldDB" id="A0A285B3I6"/>
<dbReference type="Proteomes" id="UP000220639">
    <property type="component" value="Unassembled WGS sequence"/>
</dbReference>
<keyword evidence="1" id="KW-0812">Transmembrane</keyword>
<keyword evidence="2" id="KW-0808">Transferase</keyword>
<dbReference type="GO" id="GO:0016740">
    <property type="term" value="F:transferase activity"/>
    <property type="evidence" value="ECO:0007669"/>
    <property type="project" value="UniProtKB-KW"/>
</dbReference>
<dbReference type="RefSeq" id="WP_098140676.1">
    <property type="nucleotide sequence ID" value="NZ_CABGWM010000002.1"/>
</dbReference>
<keyword evidence="1" id="KW-0472">Membrane</keyword>
<keyword evidence="1" id="KW-1133">Transmembrane helix</keyword>
<dbReference type="EMBL" id="FZTC01000019">
    <property type="protein sequence ID" value="SNU35531.1"/>
    <property type="molecule type" value="Genomic_DNA"/>
</dbReference>
<protein>
    <submittedName>
        <fullName evidence="2">Putative glycosyltransferase</fullName>
    </submittedName>
</protein>